<dbReference type="InterPro" id="IPR032466">
    <property type="entry name" value="Metal_Hydrolase"/>
</dbReference>
<comment type="caution">
    <text evidence="2">The sequence shown here is derived from an EMBL/GenBank/DDBJ whole genome shotgun (WGS) entry which is preliminary data.</text>
</comment>
<name>A0A8K0R3B1_9PLEO</name>
<organism evidence="2 3">
    <name type="scientific">Paraphoma chrysanthemicola</name>
    <dbReference type="NCBI Taxonomy" id="798071"/>
    <lineage>
        <taxon>Eukaryota</taxon>
        <taxon>Fungi</taxon>
        <taxon>Dikarya</taxon>
        <taxon>Ascomycota</taxon>
        <taxon>Pezizomycotina</taxon>
        <taxon>Dothideomycetes</taxon>
        <taxon>Pleosporomycetidae</taxon>
        <taxon>Pleosporales</taxon>
        <taxon>Pleosporineae</taxon>
        <taxon>Phaeosphaeriaceae</taxon>
        <taxon>Paraphoma</taxon>
    </lineage>
</organism>
<protein>
    <recommendedName>
        <fullName evidence="4">Metallo-dependent hydrolase</fullName>
    </recommendedName>
</protein>
<dbReference type="EMBL" id="JAGMVJ010000012">
    <property type="protein sequence ID" value="KAH7084407.1"/>
    <property type="molecule type" value="Genomic_DNA"/>
</dbReference>
<dbReference type="PANTHER" id="PTHR47345:SF1">
    <property type="entry name" value="CUT9-INTERACTING PROTEIN SCN1"/>
    <property type="match status" value="1"/>
</dbReference>
<feature type="region of interest" description="Disordered" evidence="1">
    <location>
        <begin position="208"/>
        <end position="242"/>
    </location>
</feature>
<dbReference type="Proteomes" id="UP000813461">
    <property type="component" value="Unassembled WGS sequence"/>
</dbReference>
<evidence type="ECO:0000313" key="2">
    <source>
        <dbReference type="EMBL" id="KAH7084407.1"/>
    </source>
</evidence>
<evidence type="ECO:0000313" key="3">
    <source>
        <dbReference type="Proteomes" id="UP000813461"/>
    </source>
</evidence>
<evidence type="ECO:0008006" key="4">
    <source>
        <dbReference type="Google" id="ProtNLM"/>
    </source>
</evidence>
<accession>A0A8K0R3B1</accession>
<reference evidence="2" key="1">
    <citation type="journal article" date="2021" name="Nat. Commun.">
        <title>Genetic determinants of endophytism in the Arabidopsis root mycobiome.</title>
        <authorList>
            <person name="Mesny F."/>
            <person name="Miyauchi S."/>
            <person name="Thiergart T."/>
            <person name="Pickel B."/>
            <person name="Atanasova L."/>
            <person name="Karlsson M."/>
            <person name="Huettel B."/>
            <person name="Barry K.W."/>
            <person name="Haridas S."/>
            <person name="Chen C."/>
            <person name="Bauer D."/>
            <person name="Andreopoulos W."/>
            <person name="Pangilinan J."/>
            <person name="LaButti K."/>
            <person name="Riley R."/>
            <person name="Lipzen A."/>
            <person name="Clum A."/>
            <person name="Drula E."/>
            <person name="Henrissat B."/>
            <person name="Kohler A."/>
            <person name="Grigoriev I.V."/>
            <person name="Martin F.M."/>
            <person name="Hacquard S."/>
        </authorList>
    </citation>
    <scope>NUCLEOTIDE SEQUENCE</scope>
    <source>
        <strain evidence="2">MPI-SDFR-AT-0120</strain>
    </source>
</reference>
<gene>
    <name evidence="2" type="ORF">FB567DRAFT_445720</name>
</gene>
<dbReference type="AlphaFoldDB" id="A0A8K0R3B1"/>
<dbReference type="Gene3D" id="3.20.20.140">
    <property type="entry name" value="Metal-dependent hydrolases"/>
    <property type="match status" value="1"/>
</dbReference>
<evidence type="ECO:0000256" key="1">
    <source>
        <dbReference type="SAM" id="MobiDB-lite"/>
    </source>
</evidence>
<keyword evidence="3" id="KW-1185">Reference proteome</keyword>
<sequence>MAADAETSNDAFPWHLGVYDAHCHPTDTMDSVATIKDMKTRILTVMATRGQDQDLVTKAAESHGIKSSDPSKWSKEECIVPCFDRQIFLSLPDPKPFSTFLAEAKQHLEDHPYALVGEIGLDRSFRIPESWTGNEDLWAKRDHTLTPGGREGRRLTPFRCGPTHQKRIFKAQLQLAAEMGRGVSVHGVQAHGLVFETLQELWRGHEKEVLSKRERKKRGQDHPSIENDIVPSKQADQTPTPFPPRICLHSYSGNASNFKQYLNPAIPAQIFASFSTAINLSDAMDDETPKAFEDVIKMVPDHMVLVESDLHTAGEEMDRRMEDIVRRICKVKGWGLEEAVKQLGKNWRAFAFGETD</sequence>
<dbReference type="Pfam" id="PF01026">
    <property type="entry name" value="TatD_DNase"/>
    <property type="match status" value="1"/>
</dbReference>
<dbReference type="InterPro" id="IPR053044">
    <property type="entry name" value="Metallo-hydrolase/TatD-type"/>
</dbReference>
<proteinExistence type="predicted"/>
<dbReference type="SUPFAM" id="SSF51556">
    <property type="entry name" value="Metallo-dependent hydrolases"/>
    <property type="match status" value="1"/>
</dbReference>
<dbReference type="PANTHER" id="PTHR47345">
    <property type="entry name" value="CUT9-INTERACTING PROTEIN SCN1"/>
    <property type="match status" value="1"/>
</dbReference>
<dbReference type="GO" id="GO:0016788">
    <property type="term" value="F:hydrolase activity, acting on ester bonds"/>
    <property type="evidence" value="ECO:0007669"/>
    <property type="project" value="InterPro"/>
</dbReference>
<dbReference type="OrthoDB" id="413993at2759"/>
<dbReference type="InterPro" id="IPR001130">
    <property type="entry name" value="TatD-like"/>
</dbReference>